<evidence type="ECO:0000259" key="11">
    <source>
        <dbReference type="Pfam" id="PF01551"/>
    </source>
</evidence>
<dbReference type="CDD" id="cd18887">
    <property type="entry name" value="NUDIX_UGPPase_Nudt14"/>
    <property type="match status" value="1"/>
</dbReference>
<organism evidence="14 15">
    <name type="scientific">Helicobacter pylori</name>
    <name type="common">Campylobacter pylori</name>
    <dbReference type="NCBI Taxonomy" id="210"/>
    <lineage>
        <taxon>Bacteria</taxon>
        <taxon>Pseudomonadati</taxon>
        <taxon>Campylobacterota</taxon>
        <taxon>Epsilonproteobacteria</taxon>
        <taxon>Campylobacterales</taxon>
        <taxon>Helicobacteraceae</taxon>
        <taxon>Helicobacter</taxon>
    </lineage>
</organism>
<sequence>MVFFHKKIILNFIYSLMVAFLFHLSYGVLLKADEMAKKQTLLVGERLVWDKLTLLGFLEKNHIPQKLYYNLSSQDKELSAEIQSNVTYYTLRDANNTLIQALIPISQDLQIHIYKKGEDYFLDFIPIIFTRKEKTLLLSLQTSPYQDIVKATNDPLLANQLMNAYKKSVPFKRLAKNDKIAIVYTRDYRVGQAFGQPTIKMAMVSFRSNQYYLFSHSNGRYYDSKAQEVAGFLLETPVKYTRISSPFSYGRFHPVLKVRRPHYGVDYAAKHGSLIHSASDGRVGFIGVKAGYGKVVEIHLNELRLVYAHMSVFANGLKKGSFVKKGQIIGRVGSTGLSTGPHLHFGVYKNSRPINPLGYIRTAKSKLHGKQREVFLEKAQHSKQKLEELFKTHSFEKNSFYLLEGFLMSYFKNIFNQKSLVDDSSVYLEPCSSSNFIELKRMHYNEENTKKTWDIIKSLDSVAVLLYEKESDCFVIVKQFRPAIYARNFYFKRDQDQNIDGYTYELCAGLVDKANKSLEEIACEEALEECGYQISPKNLETIGQFYSATGLSGSLQTLYYAEAHEGLKVSKGGGIDTEKIEVLFLERSKALDFIMDFQYAKTTGLSLAILWHLKKFKNV</sequence>
<dbReference type="Pfam" id="PF19425">
    <property type="entry name" value="Csd3_N2"/>
    <property type="match status" value="1"/>
</dbReference>
<dbReference type="Pfam" id="PF01551">
    <property type="entry name" value="Peptidase_M23"/>
    <property type="match status" value="1"/>
</dbReference>
<dbReference type="SUPFAM" id="SSF51261">
    <property type="entry name" value="Duplicated hybrid motif"/>
    <property type="match status" value="1"/>
</dbReference>
<dbReference type="CDD" id="cd12797">
    <property type="entry name" value="M23_peptidase"/>
    <property type="match status" value="1"/>
</dbReference>
<dbReference type="NCBIfam" id="TIGR00052">
    <property type="entry name" value="nudix-type nucleoside diphosphatase, YffH/AdpP family"/>
    <property type="match status" value="1"/>
</dbReference>
<dbReference type="GO" id="GO:0006753">
    <property type="term" value="P:nucleoside phosphate metabolic process"/>
    <property type="evidence" value="ECO:0007669"/>
    <property type="project" value="TreeGrafter"/>
</dbReference>
<gene>
    <name evidence="14" type="ORF">NCTC13338_01021</name>
</gene>
<proteinExistence type="predicted"/>
<feature type="binding site" evidence="8">
    <location>
        <position position="529"/>
    </location>
    <ligand>
        <name>Mg(2+)</name>
        <dbReference type="ChEBI" id="CHEBI:18420"/>
        <label>1</label>
    </ligand>
</feature>
<feature type="binding site" evidence="8">
    <location>
        <position position="525"/>
    </location>
    <ligand>
        <name>Mg(2+)</name>
        <dbReference type="ChEBI" id="CHEBI:18420"/>
        <label>1</label>
    </ligand>
</feature>
<dbReference type="GO" id="GO:0008237">
    <property type="term" value="F:metallopeptidase activity"/>
    <property type="evidence" value="ECO:0007669"/>
    <property type="project" value="UniProtKB-KW"/>
</dbReference>
<feature type="short sequence motif" description="Nudix box" evidence="9">
    <location>
        <begin position="509"/>
        <end position="532"/>
    </location>
</feature>
<evidence type="ECO:0000256" key="10">
    <source>
        <dbReference type="SAM" id="Phobius"/>
    </source>
</evidence>
<keyword evidence="10" id="KW-1133">Transmembrane helix</keyword>
<dbReference type="InterPro" id="IPR040653">
    <property type="entry name" value="Csd3_N"/>
</dbReference>
<feature type="binding site" evidence="8">
    <location>
        <position position="508"/>
    </location>
    <ligand>
        <name>Mg(2+)</name>
        <dbReference type="ChEBI" id="CHEBI:18420"/>
        <label>1</label>
    </ligand>
</feature>
<evidence type="ECO:0000256" key="4">
    <source>
        <dbReference type="ARBA" id="ARBA00022723"/>
    </source>
</evidence>
<dbReference type="GO" id="GO:0019693">
    <property type="term" value="P:ribose phosphate metabolic process"/>
    <property type="evidence" value="ECO:0007669"/>
    <property type="project" value="TreeGrafter"/>
</dbReference>
<dbReference type="InterPro" id="IPR016047">
    <property type="entry name" value="M23ase_b-sheet_dom"/>
</dbReference>
<dbReference type="PANTHER" id="PTHR11839:SF15">
    <property type="entry name" value="URIDINE DIPHOSPHATE GLUCOSE PYROPHOSPHATASE NUDT14"/>
    <property type="match status" value="1"/>
</dbReference>
<dbReference type="GO" id="GO:0030313">
    <property type="term" value="C:cell envelope"/>
    <property type="evidence" value="ECO:0007669"/>
    <property type="project" value="UniProtKB-SubCell"/>
</dbReference>
<accession>A0A377IRH3</accession>
<name>A0A377IRH3_HELPX</name>
<protein>
    <submittedName>
        <fullName evidence="14">Metalloendopeptidase like protein</fullName>
        <ecNumber evidence="14">3.4.24.75</ecNumber>
    </submittedName>
</protein>
<keyword evidence="10" id="KW-0812">Transmembrane</keyword>
<dbReference type="Gene3D" id="3.10.450.350">
    <property type="match status" value="1"/>
</dbReference>
<evidence type="ECO:0000256" key="2">
    <source>
        <dbReference type="ARBA" id="ARBA00004196"/>
    </source>
</evidence>
<dbReference type="EC" id="3.4.24.75" evidence="14"/>
<feature type="domain" description="M23ase beta-sheet core" evidence="11">
    <location>
        <begin position="261"/>
        <end position="356"/>
    </location>
</feature>
<dbReference type="GO" id="GO:0006508">
    <property type="term" value="P:proteolysis"/>
    <property type="evidence" value="ECO:0007669"/>
    <property type="project" value="UniProtKB-KW"/>
</dbReference>
<evidence type="ECO:0000256" key="3">
    <source>
        <dbReference type="ARBA" id="ARBA00022670"/>
    </source>
</evidence>
<evidence type="ECO:0000256" key="1">
    <source>
        <dbReference type="ARBA" id="ARBA00001946"/>
    </source>
</evidence>
<feature type="domain" description="Csd3 N-terminal" evidence="12">
    <location>
        <begin position="47"/>
        <end position="127"/>
    </location>
</feature>
<reference evidence="14 15" key="1">
    <citation type="submission" date="2018-06" db="EMBL/GenBank/DDBJ databases">
        <authorList>
            <consortium name="Pathogen Informatics"/>
            <person name="Doyle S."/>
        </authorList>
    </citation>
    <scope>NUCLEOTIDE SEQUENCE [LARGE SCALE GENOMIC DNA]</scope>
    <source>
        <strain evidence="14 15">NCTC13338</strain>
    </source>
</reference>
<evidence type="ECO:0000259" key="12">
    <source>
        <dbReference type="Pfam" id="PF18059"/>
    </source>
</evidence>
<feature type="transmembrane region" description="Helical" evidence="10">
    <location>
        <begin position="12"/>
        <end position="30"/>
    </location>
</feature>
<keyword evidence="7" id="KW-0482">Metalloprotease</keyword>
<dbReference type="SUPFAM" id="SSF55811">
    <property type="entry name" value="Nudix"/>
    <property type="match status" value="1"/>
</dbReference>
<dbReference type="InterPro" id="IPR045834">
    <property type="entry name" value="Csd3_N2"/>
</dbReference>
<dbReference type="InterPro" id="IPR011055">
    <property type="entry name" value="Dup_hybrid_motif"/>
</dbReference>
<keyword evidence="5 14" id="KW-0378">Hydrolase</keyword>
<keyword evidence="6" id="KW-0862">Zinc</keyword>
<keyword evidence="10" id="KW-0472">Membrane</keyword>
<dbReference type="GO" id="GO:0016818">
    <property type="term" value="F:hydrolase activity, acting on acid anhydrides, in phosphorus-containing anhydrides"/>
    <property type="evidence" value="ECO:0007669"/>
    <property type="project" value="InterPro"/>
</dbReference>
<dbReference type="EMBL" id="UGHQ01000001">
    <property type="protein sequence ID" value="STO82900.1"/>
    <property type="molecule type" value="Genomic_DNA"/>
</dbReference>
<comment type="cofactor">
    <cofactor evidence="1 8">
        <name>Mg(2+)</name>
        <dbReference type="ChEBI" id="CHEBI:18420"/>
    </cofactor>
</comment>
<dbReference type="AlphaFoldDB" id="A0A377IRH3"/>
<dbReference type="Gene3D" id="2.70.70.10">
    <property type="entry name" value="Glucose Permease (Domain IIA)"/>
    <property type="match status" value="1"/>
</dbReference>
<dbReference type="InterPro" id="IPR015797">
    <property type="entry name" value="NUDIX_hydrolase-like_dom_sf"/>
</dbReference>
<dbReference type="InterPro" id="IPR004385">
    <property type="entry name" value="NDP_pyrophosphatase"/>
</dbReference>
<comment type="subcellular location">
    <subcellularLocation>
        <location evidence="2">Cell envelope</location>
    </subcellularLocation>
</comment>
<feature type="domain" description="Csd3-like second N-terminal" evidence="13">
    <location>
        <begin position="160"/>
        <end position="248"/>
    </location>
</feature>
<dbReference type="Proteomes" id="UP000254543">
    <property type="component" value="Unassembled WGS sequence"/>
</dbReference>
<keyword evidence="3" id="KW-0645">Protease</keyword>
<evidence type="ECO:0000256" key="7">
    <source>
        <dbReference type="ARBA" id="ARBA00023049"/>
    </source>
</evidence>
<dbReference type="FunFam" id="3.90.79.10:FF:000106">
    <property type="entry name" value="NUDIX domain-containing protein"/>
    <property type="match status" value="1"/>
</dbReference>
<feature type="binding site" evidence="8">
    <location>
        <position position="578"/>
    </location>
    <ligand>
        <name>Mg(2+)</name>
        <dbReference type="ChEBI" id="CHEBI:18420"/>
        <label>1</label>
    </ligand>
</feature>
<dbReference type="Gene3D" id="3.90.79.10">
    <property type="entry name" value="Nucleoside Triphosphate Pyrophosphohydrolase"/>
    <property type="match status" value="1"/>
</dbReference>
<evidence type="ECO:0000313" key="14">
    <source>
        <dbReference type="EMBL" id="STO82900.1"/>
    </source>
</evidence>
<dbReference type="Pfam" id="PF18059">
    <property type="entry name" value="Csd3_N"/>
    <property type="match status" value="1"/>
</dbReference>
<evidence type="ECO:0000256" key="9">
    <source>
        <dbReference type="PIRSR" id="PIRSR604385-3"/>
    </source>
</evidence>
<evidence type="ECO:0000313" key="15">
    <source>
        <dbReference type="Proteomes" id="UP000254543"/>
    </source>
</evidence>
<dbReference type="PANTHER" id="PTHR11839">
    <property type="entry name" value="UDP/ADP-SUGAR PYROPHOSPHATASE"/>
    <property type="match status" value="1"/>
</dbReference>
<keyword evidence="8" id="KW-0460">Magnesium</keyword>
<evidence type="ECO:0000259" key="13">
    <source>
        <dbReference type="Pfam" id="PF19425"/>
    </source>
</evidence>
<keyword evidence="4 8" id="KW-0479">Metal-binding</keyword>
<dbReference type="GO" id="GO:0046872">
    <property type="term" value="F:metal ion binding"/>
    <property type="evidence" value="ECO:0007669"/>
    <property type="project" value="UniProtKB-KW"/>
</dbReference>
<evidence type="ECO:0000256" key="5">
    <source>
        <dbReference type="ARBA" id="ARBA00022801"/>
    </source>
</evidence>
<evidence type="ECO:0000256" key="8">
    <source>
        <dbReference type="PIRSR" id="PIRSR604385-2"/>
    </source>
</evidence>
<evidence type="ECO:0000256" key="6">
    <source>
        <dbReference type="ARBA" id="ARBA00022833"/>
    </source>
</evidence>